<feature type="domain" description="C2H2-type" evidence="14">
    <location>
        <begin position="242"/>
        <end position="270"/>
    </location>
</feature>
<keyword evidence="16" id="KW-1185">Reference proteome</keyword>
<feature type="domain" description="C2H2-type" evidence="14">
    <location>
        <begin position="482"/>
        <end position="510"/>
    </location>
</feature>
<evidence type="ECO:0000256" key="4">
    <source>
        <dbReference type="ARBA" id="ARBA00022737"/>
    </source>
</evidence>
<evidence type="ECO:0000256" key="1">
    <source>
        <dbReference type="ARBA" id="ARBA00004123"/>
    </source>
</evidence>
<dbReference type="GO" id="GO:0001228">
    <property type="term" value="F:DNA-binding transcription activator activity, RNA polymerase II-specific"/>
    <property type="evidence" value="ECO:0007669"/>
    <property type="project" value="TreeGrafter"/>
</dbReference>
<keyword evidence="8" id="KW-0238">DNA-binding</keyword>
<dbReference type="PROSITE" id="PS51915">
    <property type="entry name" value="ZAD"/>
    <property type="match status" value="1"/>
</dbReference>
<dbReference type="PANTHER" id="PTHR24393">
    <property type="entry name" value="ZINC FINGER PROTEIN"/>
    <property type="match status" value="1"/>
</dbReference>
<dbReference type="InterPro" id="IPR036236">
    <property type="entry name" value="Znf_C2H2_sf"/>
</dbReference>
<evidence type="ECO:0000313" key="17">
    <source>
        <dbReference type="RefSeq" id="XP_030746539.1"/>
    </source>
</evidence>
<evidence type="ECO:0000256" key="10">
    <source>
        <dbReference type="ARBA" id="ARBA00023242"/>
    </source>
</evidence>
<feature type="binding site" evidence="12">
    <location>
        <position position="57"/>
    </location>
    <ligand>
        <name>Zn(2+)</name>
        <dbReference type="ChEBI" id="CHEBI:29105"/>
    </ligand>
</feature>
<evidence type="ECO:0000256" key="3">
    <source>
        <dbReference type="ARBA" id="ARBA00022723"/>
    </source>
</evidence>
<dbReference type="GO" id="GO:0000978">
    <property type="term" value="F:RNA polymerase II cis-regulatory region sequence-specific DNA binding"/>
    <property type="evidence" value="ECO:0007669"/>
    <property type="project" value="TreeGrafter"/>
</dbReference>
<evidence type="ECO:0000256" key="7">
    <source>
        <dbReference type="ARBA" id="ARBA00023015"/>
    </source>
</evidence>
<reference evidence="17" key="1">
    <citation type="submission" date="2025-08" db="UniProtKB">
        <authorList>
            <consortium name="RefSeq"/>
        </authorList>
    </citation>
    <scope>IDENTIFICATION</scope>
    <source>
        <tissue evidence="17">Gonads</tissue>
    </source>
</reference>
<dbReference type="InParanoid" id="A0A6J2X6L0"/>
<evidence type="ECO:0000313" key="16">
    <source>
        <dbReference type="Proteomes" id="UP000504635"/>
    </source>
</evidence>
<comment type="subcellular location">
    <subcellularLocation>
        <location evidence="1">Nucleus</location>
    </subcellularLocation>
</comment>
<dbReference type="SUPFAM" id="SSF57667">
    <property type="entry name" value="beta-beta-alpha zinc fingers"/>
    <property type="match status" value="7"/>
</dbReference>
<dbReference type="InterPro" id="IPR012934">
    <property type="entry name" value="Znf_AD"/>
</dbReference>
<evidence type="ECO:0000256" key="9">
    <source>
        <dbReference type="ARBA" id="ARBA00023163"/>
    </source>
</evidence>
<dbReference type="FunFam" id="3.30.160.60:FF:001370">
    <property type="entry name" value="Zinc finger protein"/>
    <property type="match status" value="1"/>
</dbReference>
<keyword evidence="5 11" id="KW-0863">Zinc-finger</keyword>
<feature type="domain" description="C2H2-type" evidence="14">
    <location>
        <begin position="301"/>
        <end position="329"/>
    </location>
</feature>
<feature type="compositionally biased region" description="Basic and acidic residues" evidence="13">
    <location>
        <begin position="148"/>
        <end position="171"/>
    </location>
</feature>
<dbReference type="PANTHER" id="PTHR24393:SF15">
    <property type="entry name" value="IP01243P-RELATED"/>
    <property type="match status" value="1"/>
</dbReference>
<keyword evidence="10" id="KW-0539">Nucleus</keyword>
<feature type="binding site" evidence="12">
    <location>
        <position position="54"/>
    </location>
    <ligand>
        <name>Zn(2+)</name>
        <dbReference type="ChEBI" id="CHEBI:29105"/>
    </ligand>
</feature>
<keyword evidence="3 12" id="KW-0479">Metal-binding</keyword>
<feature type="domain" description="ZAD" evidence="15">
    <location>
        <begin position="3"/>
        <end position="81"/>
    </location>
</feature>
<dbReference type="RefSeq" id="XP_030746539.1">
    <property type="nucleotide sequence ID" value="XM_030890679.1"/>
</dbReference>
<feature type="binding site" evidence="12">
    <location>
        <position position="8"/>
    </location>
    <ligand>
        <name>Zn(2+)</name>
        <dbReference type="ChEBI" id="CHEBI:29105"/>
    </ligand>
</feature>
<feature type="domain" description="C2H2-type" evidence="14">
    <location>
        <begin position="597"/>
        <end position="624"/>
    </location>
</feature>
<feature type="domain" description="C2H2-type" evidence="14">
    <location>
        <begin position="452"/>
        <end position="480"/>
    </location>
</feature>
<dbReference type="SMART" id="SM00868">
    <property type="entry name" value="zf-AD"/>
    <property type="match status" value="1"/>
</dbReference>
<keyword evidence="6 12" id="KW-0862">Zinc</keyword>
<feature type="domain" description="C2H2-type" evidence="14">
    <location>
        <begin position="359"/>
        <end position="386"/>
    </location>
</feature>
<evidence type="ECO:0000256" key="5">
    <source>
        <dbReference type="ARBA" id="ARBA00022771"/>
    </source>
</evidence>
<sequence>MDEICRICVNNVDKTNAVNIFYEIQGRKKSVSDIITECTSIQILDSDMLPKNICFNCCEQLIVLSDFRQLIVKSDIQLKEYVLLDSKINGTTETNFEGADINPLTIEICSSANDDIENNLEIKTECLDISEDILDDRIDETNCSQSDEQFKDSGETNEKDSKNSLKVDSSKGKRKRKKNKVHEFTCSICEKVVRGGVNRLKEHMFIVHTDIKPHSCKTCNKRFKTKPLLRYHTMVHTGEKPYQCEFCLERFPTPQTVFQHKKKKHIGSDKKHKCDSCENRYSSPGELEIHRRKAHTGETPFLCEFCSKRFVSGPSLRFHIAVVHEKDKKCPVCKVMLSRYLIKGHLQKHKDRAEGNRRFVCQVCGKRFFAAEGLRVHERIHTGERPHTCEEHEFTCSVCKKVVCGRSNCLKVHMSTAHSIVEPHSCEICNKKFKEKFQLRYHTTIHTGEKPYQCEICLGKFRTPQVLFNHKQKNHIGNDKKHKCDSCENRYPSPGELEIHRRDAHTGERPFLCEFCSKGFISGPRLKSHIAVVHKKDKTCPVCKLVIHRYFFKQHFQKHKDQSEGNKRFTCEVCGKSFFALPNLKLHEVIHTGERPCTCEICGKTFNQKSALTIHKRVHSEVRAFACELCPKSYKYNQQLQIHMKNNHPNRSQLNVNEK</sequence>
<protein>
    <submittedName>
        <fullName evidence="17">Zinc finger protein 26-like</fullName>
    </submittedName>
</protein>
<dbReference type="KEGG" id="soy:115875256"/>
<dbReference type="PROSITE" id="PS50157">
    <property type="entry name" value="ZINC_FINGER_C2H2_2"/>
    <property type="match status" value="12"/>
</dbReference>
<dbReference type="Gene3D" id="3.40.1800.20">
    <property type="match status" value="1"/>
</dbReference>
<evidence type="ECO:0000256" key="11">
    <source>
        <dbReference type="PROSITE-ProRule" id="PRU00042"/>
    </source>
</evidence>
<feature type="domain" description="C2H2-type" evidence="14">
    <location>
        <begin position="625"/>
        <end position="653"/>
    </location>
</feature>
<dbReference type="GeneID" id="115875256"/>
<feature type="binding site" evidence="12">
    <location>
        <position position="5"/>
    </location>
    <ligand>
        <name>Zn(2+)</name>
        <dbReference type="ChEBI" id="CHEBI:29105"/>
    </ligand>
</feature>
<dbReference type="SUPFAM" id="SSF57716">
    <property type="entry name" value="Glucocorticoid receptor-like (DNA-binding domain)"/>
    <property type="match status" value="1"/>
</dbReference>
<keyword evidence="9" id="KW-0804">Transcription</keyword>
<dbReference type="PROSITE" id="PS00028">
    <property type="entry name" value="ZINC_FINGER_C2H2_1"/>
    <property type="match status" value="12"/>
</dbReference>
<feature type="domain" description="C2H2-type" evidence="14">
    <location>
        <begin position="272"/>
        <end position="300"/>
    </location>
</feature>
<keyword evidence="7" id="KW-0805">Transcription regulation</keyword>
<dbReference type="FunFam" id="3.30.160.60:FF:000557">
    <property type="entry name" value="zinc finger and SCAN domain-containing protein 29"/>
    <property type="match status" value="1"/>
</dbReference>
<dbReference type="Pfam" id="PF07776">
    <property type="entry name" value="zf-AD"/>
    <property type="match status" value="1"/>
</dbReference>
<organism evidence="16 17">
    <name type="scientific">Sitophilus oryzae</name>
    <name type="common">Rice weevil</name>
    <name type="synonym">Curculio oryzae</name>
    <dbReference type="NCBI Taxonomy" id="7048"/>
    <lineage>
        <taxon>Eukaryota</taxon>
        <taxon>Metazoa</taxon>
        <taxon>Ecdysozoa</taxon>
        <taxon>Arthropoda</taxon>
        <taxon>Hexapoda</taxon>
        <taxon>Insecta</taxon>
        <taxon>Pterygota</taxon>
        <taxon>Neoptera</taxon>
        <taxon>Endopterygota</taxon>
        <taxon>Coleoptera</taxon>
        <taxon>Polyphaga</taxon>
        <taxon>Cucujiformia</taxon>
        <taxon>Curculionidae</taxon>
        <taxon>Dryophthorinae</taxon>
        <taxon>Sitophilus</taxon>
    </lineage>
</organism>
<dbReference type="Pfam" id="PF00096">
    <property type="entry name" value="zf-C2H2"/>
    <property type="match status" value="4"/>
</dbReference>
<dbReference type="Proteomes" id="UP000504635">
    <property type="component" value="Unplaced"/>
</dbReference>
<dbReference type="FunCoup" id="A0A6J2X6L0">
    <property type="interactions" value="818"/>
</dbReference>
<dbReference type="AlphaFoldDB" id="A0A6J2X6L0"/>
<feature type="domain" description="C2H2-type" evidence="14">
    <location>
        <begin position="511"/>
        <end position="539"/>
    </location>
</feature>
<feature type="domain" description="C2H2-type" evidence="14">
    <location>
        <begin position="214"/>
        <end position="241"/>
    </location>
</feature>
<evidence type="ECO:0000256" key="2">
    <source>
        <dbReference type="ARBA" id="ARBA00006991"/>
    </source>
</evidence>
<gene>
    <name evidence="17" type="primary">LOC115875256</name>
</gene>
<comment type="similarity">
    <text evidence="2">Belongs to the krueppel C2H2-type zinc-finger protein family.</text>
</comment>
<evidence type="ECO:0000259" key="14">
    <source>
        <dbReference type="PROSITE" id="PS50157"/>
    </source>
</evidence>
<dbReference type="FunFam" id="3.30.160.60:FF:000100">
    <property type="entry name" value="Zinc finger 45-like"/>
    <property type="match status" value="1"/>
</dbReference>
<name>A0A6J2X6L0_SITOR</name>
<keyword evidence="4" id="KW-0677">Repeat</keyword>
<dbReference type="GO" id="GO:0008270">
    <property type="term" value="F:zinc ion binding"/>
    <property type="evidence" value="ECO:0007669"/>
    <property type="project" value="UniProtKB-UniRule"/>
</dbReference>
<evidence type="ECO:0000256" key="13">
    <source>
        <dbReference type="SAM" id="MobiDB-lite"/>
    </source>
</evidence>
<feature type="domain" description="C2H2-type" evidence="14">
    <location>
        <begin position="569"/>
        <end position="596"/>
    </location>
</feature>
<accession>A0A6J2X6L0</accession>
<dbReference type="OrthoDB" id="8119626at2759"/>
<dbReference type="SMART" id="SM00355">
    <property type="entry name" value="ZnF_C2H2"/>
    <property type="match status" value="16"/>
</dbReference>
<dbReference type="InterPro" id="IPR013087">
    <property type="entry name" value="Znf_C2H2_type"/>
</dbReference>
<feature type="domain" description="C2H2-type" evidence="14">
    <location>
        <begin position="424"/>
        <end position="451"/>
    </location>
</feature>
<feature type="region of interest" description="Disordered" evidence="13">
    <location>
        <begin position="144"/>
        <end position="176"/>
    </location>
</feature>
<evidence type="ECO:0000259" key="15">
    <source>
        <dbReference type="PROSITE" id="PS51915"/>
    </source>
</evidence>
<evidence type="ECO:0000256" key="8">
    <source>
        <dbReference type="ARBA" id="ARBA00023125"/>
    </source>
</evidence>
<proteinExistence type="inferred from homology"/>
<dbReference type="GO" id="GO:0005634">
    <property type="term" value="C:nucleus"/>
    <property type="evidence" value="ECO:0007669"/>
    <property type="project" value="UniProtKB-SubCell"/>
</dbReference>
<dbReference type="Gene3D" id="3.30.160.60">
    <property type="entry name" value="Classic Zinc Finger"/>
    <property type="match status" value="11"/>
</dbReference>
<evidence type="ECO:0000256" key="12">
    <source>
        <dbReference type="PROSITE-ProRule" id="PRU01263"/>
    </source>
</evidence>
<evidence type="ECO:0000256" key="6">
    <source>
        <dbReference type="ARBA" id="ARBA00022833"/>
    </source>
</evidence>